<dbReference type="PANTHER" id="PTHR43594:SF1">
    <property type="entry name" value="QUERCETIN 2,3-DIOXYGENASE PA2418-RELATED"/>
    <property type="match status" value="1"/>
</dbReference>
<evidence type="ECO:0000256" key="1">
    <source>
        <dbReference type="ARBA" id="ARBA00008416"/>
    </source>
</evidence>
<dbReference type="RefSeq" id="WP_105090343.1">
    <property type="nucleotide sequence ID" value="NZ_PPDB01000001.1"/>
</dbReference>
<feature type="domain" description="Pirin N-terminal" evidence="4">
    <location>
        <begin position="23"/>
        <end position="133"/>
    </location>
</feature>
<dbReference type="InterPro" id="IPR014710">
    <property type="entry name" value="RmlC-like_jellyroll"/>
</dbReference>
<dbReference type="InterPro" id="IPR012093">
    <property type="entry name" value="Pirin"/>
</dbReference>
<feature type="domain" description="Pirin C-terminal" evidence="5">
    <location>
        <begin position="189"/>
        <end position="290"/>
    </location>
</feature>
<dbReference type="Pfam" id="PF02678">
    <property type="entry name" value="Pirin"/>
    <property type="match status" value="1"/>
</dbReference>
<dbReference type="AlphaFoldDB" id="A0A2S7ZC44"/>
<evidence type="ECO:0000259" key="5">
    <source>
        <dbReference type="Pfam" id="PF05726"/>
    </source>
</evidence>
<dbReference type="CDD" id="cd02909">
    <property type="entry name" value="cupin_pirin_N"/>
    <property type="match status" value="1"/>
</dbReference>
<feature type="binding site" evidence="2">
    <location>
        <position position="67"/>
    </location>
    <ligand>
        <name>Fe cation</name>
        <dbReference type="ChEBI" id="CHEBI:24875"/>
    </ligand>
</feature>
<dbReference type="GO" id="GO:0046872">
    <property type="term" value="F:metal ion binding"/>
    <property type="evidence" value="ECO:0007669"/>
    <property type="project" value="UniProtKB-KW"/>
</dbReference>
<comment type="caution">
    <text evidence="6">The sequence shown here is derived from an EMBL/GenBank/DDBJ whole genome shotgun (WGS) entry which is preliminary data.</text>
</comment>
<comment type="similarity">
    <text evidence="1 3">Belongs to the pirin family.</text>
</comment>
<dbReference type="EMBL" id="PPDB01000001">
    <property type="protein sequence ID" value="PQL20853.1"/>
    <property type="molecule type" value="Genomic_DNA"/>
</dbReference>
<dbReference type="InterPro" id="IPR053186">
    <property type="entry name" value="QDO-related"/>
</dbReference>
<dbReference type="PIRSF" id="PIRSF006232">
    <property type="entry name" value="Pirin"/>
    <property type="match status" value="1"/>
</dbReference>
<feature type="binding site" evidence="2">
    <location>
        <position position="111"/>
    </location>
    <ligand>
        <name>Fe cation</name>
        <dbReference type="ChEBI" id="CHEBI:24875"/>
    </ligand>
</feature>
<proteinExistence type="inferred from homology"/>
<evidence type="ECO:0000259" key="4">
    <source>
        <dbReference type="Pfam" id="PF02678"/>
    </source>
</evidence>
<name>A0A2S7ZC44_9FIRM</name>
<dbReference type="Proteomes" id="UP000237916">
    <property type="component" value="Unassembled WGS sequence"/>
</dbReference>
<protein>
    <submittedName>
        <fullName evidence="6">Pirin family protein</fullName>
    </submittedName>
</protein>
<dbReference type="Gene3D" id="2.60.120.10">
    <property type="entry name" value="Jelly Rolls"/>
    <property type="match status" value="2"/>
</dbReference>
<dbReference type="OrthoDB" id="321327at2"/>
<keyword evidence="2" id="KW-0408">Iron</keyword>
<organism evidence="6 7">
    <name type="scientific">Veillonella denticariosi JCM 15641</name>
    <dbReference type="NCBI Taxonomy" id="1298594"/>
    <lineage>
        <taxon>Bacteria</taxon>
        <taxon>Bacillati</taxon>
        <taxon>Bacillota</taxon>
        <taxon>Negativicutes</taxon>
        <taxon>Veillonellales</taxon>
        <taxon>Veillonellaceae</taxon>
        <taxon>Veillonella</taxon>
    </lineage>
</organism>
<dbReference type="CDD" id="cd02247">
    <property type="entry name" value="cupin_pirin_C"/>
    <property type="match status" value="1"/>
</dbReference>
<sequence>MNPVRTIERIIKAPDIHWVGNGFRVRQYFPDGDESPMLDRMSPFLLLDYNEPYYFEASPFDTGVTPHPHKGFETVTFSFSGSIEHKDAAGNSGVIHSGDVQWMTAASGVLHKEFHEKEYAKRGRLFHALQLWVNLPERHKNDAPAYQYIPATTMGRYQSLDETIDAIVYTGAFRHITGPAKSHTPMNIYKLKLQPNSWISISENMTWNTGFLVINGTGSANGESIEFADFVLFNNDGERFEVESGDEGLEIFVLAGEPLNEPVVKQGSFVMTNKTELLLAYGEYKNGKFGREEAIM</sequence>
<dbReference type="PANTHER" id="PTHR43594">
    <property type="entry name" value="QUERCETIN 2,3-DIOXYGENASE"/>
    <property type="match status" value="1"/>
</dbReference>
<accession>A0A2S7ZC44</accession>
<feature type="binding site" evidence="2">
    <location>
        <position position="113"/>
    </location>
    <ligand>
        <name>Fe cation</name>
        <dbReference type="ChEBI" id="CHEBI:24875"/>
    </ligand>
</feature>
<keyword evidence="7" id="KW-1185">Reference proteome</keyword>
<evidence type="ECO:0000313" key="6">
    <source>
        <dbReference type="EMBL" id="PQL20853.1"/>
    </source>
</evidence>
<gene>
    <name evidence="6" type="ORF">VEHSUH05_00010</name>
</gene>
<feature type="binding site" evidence="2">
    <location>
        <position position="69"/>
    </location>
    <ligand>
        <name>Fe cation</name>
        <dbReference type="ChEBI" id="CHEBI:24875"/>
    </ligand>
</feature>
<dbReference type="InterPro" id="IPR008778">
    <property type="entry name" value="Pirin_C_dom"/>
</dbReference>
<dbReference type="Pfam" id="PF05726">
    <property type="entry name" value="Pirin_C"/>
    <property type="match status" value="1"/>
</dbReference>
<evidence type="ECO:0000256" key="2">
    <source>
        <dbReference type="PIRSR" id="PIRSR006232-1"/>
    </source>
</evidence>
<dbReference type="SUPFAM" id="SSF51182">
    <property type="entry name" value="RmlC-like cupins"/>
    <property type="match status" value="1"/>
</dbReference>
<reference evidence="6 7" key="1">
    <citation type="submission" date="2018-01" db="EMBL/GenBank/DDBJ databases">
        <title>Draft genome sequences of clinical isolates and type strains of oral Veillonella including Veillonella infantum sp., nov.</title>
        <authorList>
            <person name="Mashima I."/>
            <person name="Liao Y.-C."/>
            <person name="Sabharwal A."/>
            <person name="Haase E.M."/>
            <person name="Nakazawa F."/>
            <person name="Scannapieco F.A."/>
        </authorList>
    </citation>
    <scope>NUCLEOTIDE SEQUENCE [LARGE SCALE GENOMIC DNA]</scope>
    <source>
        <strain evidence="6 7">JCM 15641</strain>
    </source>
</reference>
<dbReference type="STRING" id="1298594.GCA_001312465_02648"/>
<dbReference type="InterPro" id="IPR011051">
    <property type="entry name" value="RmlC_Cupin_sf"/>
</dbReference>
<evidence type="ECO:0000313" key="7">
    <source>
        <dbReference type="Proteomes" id="UP000237916"/>
    </source>
</evidence>
<dbReference type="InterPro" id="IPR003829">
    <property type="entry name" value="Pirin_N_dom"/>
</dbReference>
<keyword evidence="2" id="KW-0479">Metal-binding</keyword>
<evidence type="ECO:0000256" key="3">
    <source>
        <dbReference type="RuleBase" id="RU003457"/>
    </source>
</evidence>
<comment type="cofactor">
    <cofactor evidence="2">
        <name>Fe cation</name>
        <dbReference type="ChEBI" id="CHEBI:24875"/>
    </cofactor>
    <text evidence="2">Binds 1 Fe cation per subunit.</text>
</comment>